<proteinExistence type="predicted"/>
<name>A0CE88_PARTE</name>
<dbReference type="EMBL" id="CT868064">
    <property type="protein sequence ID" value="CAK69105.1"/>
    <property type="molecule type" value="Genomic_DNA"/>
</dbReference>
<dbReference type="AlphaFoldDB" id="A0CE88"/>
<feature type="region of interest" description="Disordered" evidence="1">
    <location>
        <begin position="142"/>
        <end position="193"/>
    </location>
</feature>
<gene>
    <name evidence="2" type="ORF">GSPATT00037541001</name>
</gene>
<accession>A0CE88</accession>
<dbReference type="OrthoDB" id="295833at2759"/>
<dbReference type="HOGENOM" id="CLU_004860_0_0_1"/>
<dbReference type="PANTHER" id="PTHR13354:SF11">
    <property type="entry name" value="LYSINE-SPECIFIC DEMETHYLASE 9"/>
    <property type="match status" value="1"/>
</dbReference>
<evidence type="ECO:0000256" key="1">
    <source>
        <dbReference type="SAM" id="MobiDB-lite"/>
    </source>
</evidence>
<sequence length="1119" mass="127419">MEPWHLAIRLHQNKGMENANAAKLGDRTIGAFVGNNGNYAITTYTYTNLNGEGDPNKYVQVPYKDQLAQWHFVFLGYSRAKRQVVGFLQWKDRKENVNLENINHYLTNSVYVNVGKDRFYPAFNGHIGSLKLQLCSGAFTPVFPEDPQPPQVPSTPPPPKPVDPTKPGDPTKPSDPTKPEDPVQPPRPADPEVVRKCVSGQVQIGDMPSSGDKVVDLKVTEDKLGSAIEYGYGFWTRWLTRWPDNLIKGASEPWYFISRLTNNDPYDNIRMGDRLLAIWLGQAGYTFITNDVASGNPNLNKQIPYGDIEGVWTYIHFSYKSGQAVGAIRIGDKTQFTVLDAKHDQPKFLRLIVGGSDLKQYPGFNGQISSPILKLGAGSFVNTEDDFNKFVLACNPRPEPDCKGKTESKLIEGIKKYESAQPEFYEHVRDEKSLFPTMYGIGGWYKWEPTKQEPWHLAFRITTNDQKTNKNAEILGDRTLAVWLSDQQLYAFATYTYTNMFGAGQPNAAQVIKHQDKHTEWHYITFQYNRETREAYGSIVFKDGKLDLKFPNTNHYLVPVLRILIGKDQFYPAFNGYIADVTFVNCQDPYNPQFTPGNPPELPKPPVIPVEPPQPFPEPKCQMGDETIVDSAFDDVKPLADIEATPENLKDIREYGYSFWVRYLSRHPKPMYQGKSEPWYFMSRLTVNKEYQNVEKGDRLLAIWQGQGAYTFITNDYKTSNWNAAKNIEYGDIEGVWTYIHFSYSSVTSQSVGFVKYTGKEPQSVTFDVTHDKPTFLRLVIGGSDLKLYPAINGQLTRAVFKIGAGAHLDNVDELNKFALACNPQPKEVCSKAFEQVLIQESKKLQCWEIPSDPEAAFPSEYSVSGWFKWKETAMEQWHLAFRLHINKEEANKNAERLGDRTLAAWVSPAQDGIYAFATYTYKNLNGAGEPNLAKVVPQKQQQTNWHFIFYGYNRDTRKVEGYVQFKDRKETLLFENVNHFLVPQVYLNIGKDRFYPSWNGHIGKFRMNLCGGASRPVFPKDIDVPPPVTPTPKPPVSETKEICLINTKLVEVTKNNFKDVIKQLEALENSEPTEKTCYCTVPRKASMFIELYGEELSNHVDNPVIQRLIAQNQVRLRI</sequence>
<dbReference type="GeneID" id="5022287"/>
<dbReference type="RefSeq" id="XP_001436502.1">
    <property type="nucleotide sequence ID" value="XM_001436465.1"/>
</dbReference>
<dbReference type="InParanoid" id="A0CE88"/>
<dbReference type="STRING" id="5888.A0CE88"/>
<dbReference type="GO" id="GO:0005634">
    <property type="term" value="C:nucleus"/>
    <property type="evidence" value="ECO:0000318"/>
    <property type="project" value="GO_Central"/>
</dbReference>
<dbReference type="KEGG" id="ptm:GSPATT00037541001"/>
<dbReference type="Proteomes" id="UP000000600">
    <property type="component" value="Unassembled WGS sequence"/>
</dbReference>
<evidence type="ECO:0000313" key="2">
    <source>
        <dbReference type="EMBL" id="CAK69105.1"/>
    </source>
</evidence>
<dbReference type="PANTHER" id="PTHR13354">
    <property type="entry name" value="ROUND SPERMATID BASIC PROTEIN 1"/>
    <property type="match status" value="1"/>
</dbReference>
<reference evidence="2 3" key="1">
    <citation type="journal article" date="2006" name="Nature">
        <title>Global trends of whole-genome duplications revealed by the ciliate Paramecium tetraurelia.</title>
        <authorList>
            <consortium name="Genoscope"/>
            <person name="Aury J.-M."/>
            <person name="Jaillon O."/>
            <person name="Duret L."/>
            <person name="Noel B."/>
            <person name="Jubin C."/>
            <person name="Porcel B.M."/>
            <person name="Segurens B."/>
            <person name="Daubin V."/>
            <person name="Anthouard V."/>
            <person name="Aiach N."/>
            <person name="Arnaiz O."/>
            <person name="Billaut A."/>
            <person name="Beisson J."/>
            <person name="Blanc I."/>
            <person name="Bouhouche K."/>
            <person name="Camara F."/>
            <person name="Duharcourt S."/>
            <person name="Guigo R."/>
            <person name="Gogendeau D."/>
            <person name="Katinka M."/>
            <person name="Keller A.-M."/>
            <person name="Kissmehl R."/>
            <person name="Klotz C."/>
            <person name="Koll F."/>
            <person name="Le Moue A."/>
            <person name="Lepere C."/>
            <person name="Malinsky S."/>
            <person name="Nowacki M."/>
            <person name="Nowak J.K."/>
            <person name="Plattner H."/>
            <person name="Poulain J."/>
            <person name="Ruiz F."/>
            <person name="Serrano V."/>
            <person name="Zagulski M."/>
            <person name="Dessen P."/>
            <person name="Betermier M."/>
            <person name="Weissenbach J."/>
            <person name="Scarpelli C."/>
            <person name="Schachter V."/>
            <person name="Sperling L."/>
            <person name="Meyer E."/>
            <person name="Cohen J."/>
            <person name="Wincker P."/>
        </authorList>
    </citation>
    <scope>NUCLEOTIDE SEQUENCE [LARGE SCALE GENOMIC DNA]</scope>
    <source>
        <strain evidence="2 3">Stock d4-2</strain>
    </source>
</reference>
<evidence type="ECO:0000313" key="3">
    <source>
        <dbReference type="Proteomes" id="UP000000600"/>
    </source>
</evidence>
<keyword evidence="3" id="KW-1185">Reference proteome</keyword>
<dbReference type="InterPro" id="IPR026306">
    <property type="entry name" value="RSBN1/Dpy-2/CEP530"/>
</dbReference>
<protein>
    <submittedName>
        <fullName evidence="2">Uncharacterized protein</fullName>
    </submittedName>
</protein>
<feature type="compositionally biased region" description="Pro residues" evidence="1">
    <location>
        <begin position="144"/>
        <end position="164"/>
    </location>
</feature>
<organism evidence="2 3">
    <name type="scientific">Paramecium tetraurelia</name>
    <dbReference type="NCBI Taxonomy" id="5888"/>
    <lineage>
        <taxon>Eukaryota</taxon>
        <taxon>Sar</taxon>
        <taxon>Alveolata</taxon>
        <taxon>Ciliophora</taxon>
        <taxon>Intramacronucleata</taxon>
        <taxon>Oligohymenophorea</taxon>
        <taxon>Peniculida</taxon>
        <taxon>Parameciidae</taxon>
        <taxon>Paramecium</taxon>
    </lineage>
</organism>